<name>A0ABD3SGR6_9STRA</name>
<evidence type="ECO:0000313" key="4">
    <source>
        <dbReference type="Proteomes" id="UP001530377"/>
    </source>
</evidence>
<dbReference type="PANTHER" id="PTHR31811">
    <property type="entry name" value="TRNA A64-2'-O-RIBOSYLPHOSPHATE TRANSFERASE"/>
    <property type="match status" value="1"/>
</dbReference>
<dbReference type="Pfam" id="PF04179">
    <property type="entry name" value="Init_tRNA_PT"/>
    <property type="match status" value="1"/>
</dbReference>
<organism evidence="3 4">
    <name type="scientific">Cyclostephanos tholiformis</name>
    <dbReference type="NCBI Taxonomy" id="382380"/>
    <lineage>
        <taxon>Eukaryota</taxon>
        <taxon>Sar</taxon>
        <taxon>Stramenopiles</taxon>
        <taxon>Ochrophyta</taxon>
        <taxon>Bacillariophyta</taxon>
        <taxon>Coscinodiscophyceae</taxon>
        <taxon>Thalassiosirophycidae</taxon>
        <taxon>Stephanodiscales</taxon>
        <taxon>Stephanodiscaceae</taxon>
        <taxon>Cyclostephanos</taxon>
    </lineage>
</organism>
<dbReference type="SUPFAM" id="SSF52799">
    <property type="entry name" value="(Phosphotyrosine protein) phosphatases II"/>
    <property type="match status" value="1"/>
</dbReference>
<evidence type="ECO:0000259" key="2">
    <source>
        <dbReference type="Pfam" id="PF04179"/>
    </source>
</evidence>
<feature type="domain" description="Rit1 DUSP-like" evidence="2">
    <location>
        <begin position="54"/>
        <end position="112"/>
    </location>
</feature>
<dbReference type="InterPro" id="IPR033421">
    <property type="entry name" value="Rit1_DUSP-like"/>
</dbReference>
<proteinExistence type="predicted"/>
<comment type="caution">
    <text evidence="3">The sequence shown here is derived from an EMBL/GenBank/DDBJ whole genome shotgun (WGS) entry which is preliminary data.</text>
</comment>
<protein>
    <recommendedName>
        <fullName evidence="2">Rit1 DUSP-like domain-containing protein</fullName>
    </recommendedName>
</protein>
<dbReference type="InterPro" id="IPR007306">
    <property type="entry name" value="Rit1"/>
</dbReference>
<reference evidence="3 4" key="1">
    <citation type="submission" date="2024-10" db="EMBL/GenBank/DDBJ databases">
        <title>Updated reference genomes for cyclostephanoid diatoms.</title>
        <authorList>
            <person name="Roberts W.R."/>
            <person name="Alverson A.J."/>
        </authorList>
    </citation>
    <scope>NUCLEOTIDE SEQUENCE [LARGE SCALE GENOMIC DNA]</scope>
    <source>
        <strain evidence="3 4">AJA228-03</strain>
    </source>
</reference>
<dbReference type="InterPro" id="IPR029021">
    <property type="entry name" value="Prot-tyrosine_phosphatase-like"/>
</dbReference>
<dbReference type="AlphaFoldDB" id="A0ABD3SGR6"/>
<evidence type="ECO:0000313" key="3">
    <source>
        <dbReference type="EMBL" id="KAL3823650.1"/>
    </source>
</evidence>
<sequence length="231" mass="26431">MLGRVRRRVECHRGRVSEYGAIDRPRWGGGGRGIGHPPSTGGSGRPASRVVITCKLPVMEGKRDKHELERYLPIGIIFIAHHLKRGDRVLVHCAQGRDRSVAIVMAFVAIFCPPSYPLSLRSDFDTLSFDRRTYFPIFDDDDVDDDCLYLKSGLRRVLIDSLLQDGGKDTFMTWMHQQLNVPSTEPFANEDTLRIVLHLVRQDRENAEPTRSTMQKLNRFFMSSIMYRALK</sequence>
<dbReference type="Proteomes" id="UP001530377">
    <property type="component" value="Unassembled WGS sequence"/>
</dbReference>
<evidence type="ECO:0000256" key="1">
    <source>
        <dbReference type="SAM" id="MobiDB-lite"/>
    </source>
</evidence>
<gene>
    <name evidence="3" type="ORF">ACHAXA_009755</name>
</gene>
<dbReference type="PANTHER" id="PTHR31811:SF0">
    <property type="entry name" value="TRNA A64-2'-O-RIBOSYLPHOSPHATE TRANSFERASE"/>
    <property type="match status" value="1"/>
</dbReference>
<accession>A0ABD3SGR6</accession>
<dbReference type="EMBL" id="JALLPB020000032">
    <property type="protein sequence ID" value="KAL3823650.1"/>
    <property type="molecule type" value="Genomic_DNA"/>
</dbReference>
<keyword evidence="4" id="KW-1185">Reference proteome</keyword>
<dbReference type="Gene3D" id="3.90.190.10">
    <property type="entry name" value="Protein tyrosine phosphatase superfamily"/>
    <property type="match status" value="1"/>
</dbReference>
<feature type="region of interest" description="Disordered" evidence="1">
    <location>
        <begin position="22"/>
        <end position="46"/>
    </location>
</feature>